<comment type="caution">
    <text evidence="1">The sequence shown here is derived from an EMBL/GenBank/DDBJ whole genome shotgun (WGS) entry which is preliminary data.</text>
</comment>
<name>A0AAV5JNK3_9ROSI</name>
<keyword evidence="2" id="KW-1185">Reference proteome</keyword>
<protein>
    <submittedName>
        <fullName evidence="1">Uncharacterized protein</fullName>
    </submittedName>
</protein>
<sequence length="135" mass="15745">MSIRNGSAQDNSLGTMEALEKELSDWQCKEEVLWKQHSRVQWLKEGDRNTAYFYNRALARRKKNHIADLMDDNGTSVSDRTRVEEICIRYFKDLFTSRYFGPNRRILHALEGRISSSMATYLDKDFTSSKVLTAL</sequence>
<gene>
    <name evidence="1" type="ORF">SLEP1_g24628</name>
</gene>
<evidence type="ECO:0000313" key="1">
    <source>
        <dbReference type="EMBL" id="GKV13640.1"/>
    </source>
</evidence>
<accession>A0AAV5JNK3</accession>
<evidence type="ECO:0000313" key="2">
    <source>
        <dbReference type="Proteomes" id="UP001054252"/>
    </source>
</evidence>
<dbReference type="Proteomes" id="UP001054252">
    <property type="component" value="Unassembled WGS sequence"/>
</dbReference>
<organism evidence="1 2">
    <name type="scientific">Rubroshorea leprosula</name>
    <dbReference type="NCBI Taxonomy" id="152421"/>
    <lineage>
        <taxon>Eukaryota</taxon>
        <taxon>Viridiplantae</taxon>
        <taxon>Streptophyta</taxon>
        <taxon>Embryophyta</taxon>
        <taxon>Tracheophyta</taxon>
        <taxon>Spermatophyta</taxon>
        <taxon>Magnoliopsida</taxon>
        <taxon>eudicotyledons</taxon>
        <taxon>Gunneridae</taxon>
        <taxon>Pentapetalae</taxon>
        <taxon>rosids</taxon>
        <taxon>malvids</taxon>
        <taxon>Malvales</taxon>
        <taxon>Dipterocarpaceae</taxon>
        <taxon>Rubroshorea</taxon>
    </lineage>
</organism>
<dbReference type="EMBL" id="BPVZ01000039">
    <property type="protein sequence ID" value="GKV13640.1"/>
    <property type="molecule type" value="Genomic_DNA"/>
</dbReference>
<dbReference type="AlphaFoldDB" id="A0AAV5JNK3"/>
<proteinExistence type="predicted"/>
<reference evidence="1 2" key="1">
    <citation type="journal article" date="2021" name="Commun. Biol.">
        <title>The genome of Shorea leprosula (Dipterocarpaceae) highlights the ecological relevance of drought in aseasonal tropical rainforests.</title>
        <authorList>
            <person name="Ng K.K.S."/>
            <person name="Kobayashi M.J."/>
            <person name="Fawcett J.A."/>
            <person name="Hatakeyama M."/>
            <person name="Paape T."/>
            <person name="Ng C.H."/>
            <person name="Ang C.C."/>
            <person name="Tnah L.H."/>
            <person name="Lee C.T."/>
            <person name="Nishiyama T."/>
            <person name="Sese J."/>
            <person name="O'Brien M.J."/>
            <person name="Copetti D."/>
            <person name="Mohd Noor M.I."/>
            <person name="Ong R.C."/>
            <person name="Putra M."/>
            <person name="Sireger I.Z."/>
            <person name="Indrioko S."/>
            <person name="Kosugi Y."/>
            <person name="Izuno A."/>
            <person name="Isagi Y."/>
            <person name="Lee S.L."/>
            <person name="Shimizu K.K."/>
        </authorList>
    </citation>
    <scope>NUCLEOTIDE SEQUENCE [LARGE SCALE GENOMIC DNA]</scope>
    <source>
        <strain evidence="1">214</strain>
    </source>
</reference>